<sequence length="872" mass="92737">MTGRLLLVFSVLVMLFTTPVVQAQPPAGARLALNRCGAGDTVQYTLAVAGAVIPDALIPGGIETPSYTEAFAALRPFLTAADLAMATLAGPLAGEALPALAPALAESNLLLLGTAQPRLLTLGPTGVDATLQNLSRYGIFQHGAVADGETHPPFLKVTVPHPASPLTLGFLSATWGLEGNADPRNQIHLLANTAGILPNISAAIEQARQETDLVVVMAAWGQPTDPDPPQARINAARNLIAAGADLVIGSIPGETATVDWVRAADREGLVIFSAGDLIGTATTPAALMYIGVTRDEDGAARVSGLRYLPITPGNGAQGPTPLPTVPREFALLMGDPGQLHAVPSVPPTGKIEVCPALVLPEAPQTPITGDFARFYQTFGGEQTRSLIEGIALLGLPLGPVTRELAGDCRQEVAVLYTERQRLELHPGNDWPNRVLGSHVGVVAFRLGYPDQPVTPRTDLSDPSAFADPLFRSFYERYGGISVFGYPISGALTERDPNTGRDLIVQYFERARFELDPMVPLPADPLWQVRLGLLGREVGSQVSALLCPTAPASASAAALATATPVTSPATVVGAVQSSGDGFPLLLGAIIVVSLILVGLILSAIYDLYLFSQRYVQPAARSTRSGYRMDTGARSSARDAWQESLRGFSRRDSQPAPQTETTKRSWLGKMFKGRDSEQSSTQRQTPGWRQPTRTASRNTQPPQDLPEPSAATGQAADDRPQTLRVALTPNASRMPAASPPSAIDPLNGDELAEWFDTADEASVTDHRQGRLDGYIGDQPVEWNDLPPAERERWLAELGPLTDDSAADVPPAEWSRWQDELTGTTSPMTADLPAPTTPDTPFEETTQQFKSDADSGTTLGHRPDDDDLLRKLLGI</sequence>
<feature type="region of interest" description="Disordered" evidence="1">
    <location>
        <begin position="620"/>
        <end position="717"/>
    </location>
</feature>
<name>A9WEE9_CHLAA</name>
<dbReference type="PATRIC" id="fig|324602.8.peg.2265"/>
<feature type="chain" id="PRO_5002746295" description="Capsule synthesis protein CapA domain-containing protein" evidence="3">
    <location>
        <begin position="24"/>
        <end position="872"/>
    </location>
</feature>
<dbReference type="InterPro" id="IPR019079">
    <property type="entry name" value="Capsule_synth_CapA"/>
</dbReference>
<evidence type="ECO:0000313" key="5">
    <source>
        <dbReference type="EMBL" id="ABY35211.1"/>
    </source>
</evidence>
<feature type="compositionally biased region" description="Low complexity" evidence="1">
    <location>
        <begin position="826"/>
        <end position="843"/>
    </location>
</feature>
<organism evidence="5 6">
    <name type="scientific">Chloroflexus aurantiacus (strain ATCC 29366 / DSM 635 / J-10-fl)</name>
    <dbReference type="NCBI Taxonomy" id="324602"/>
    <lineage>
        <taxon>Bacteria</taxon>
        <taxon>Bacillati</taxon>
        <taxon>Chloroflexota</taxon>
        <taxon>Chloroflexia</taxon>
        <taxon>Chloroflexales</taxon>
        <taxon>Chloroflexineae</taxon>
        <taxon>Chloroflexaceae</taxon>
        <taxon>Chloroflexus</taxon>
    </lineage>
</organism>
<reference evidence="6" key="1">
    <citation type="journal article" date="2011" name="BMC Genomics">
        <title>Complete genome sequence of the filamentous anoxygenic phototrophic bacterium Chloroflexus aurantiacus.</title>
        <authorList>
            <person name="Tang K.H."/>
            <person name="Barry K."/>
            <person name="Chertkov O."/>
            <person name="Dalin E."/>
            <person name="Han C.S."/>
            <person name="Hauser L.J."/>
            <person name="Honchak B.M."/>
            <person name="Karbach L.E."/>
            <person name="Land M.L."/>
            <person name="Lapidus A."/>
            <person name="Larimer F.W."/>
            <person name="Mikhailova N."/>
            <person name="Pitluck S."/>
            <person name="Pierson B.K."/>
            <person name="Blankenship R.E."/>
        </authorList>
    </citation>
    <scope>NUCLEOTIDE SEQUENCE [LARGE SCALE GENOMIC DNA]</scope>
    <source>
        <strain evidence="6">ATCC 29366 / DSM 635 / J-10-fl</strain>
    </source>
</reference>
<dbReference type="RefSeq" id="WP_012257865.1">
    <property type="nucleotide sequence ID" value="NC_010175.1"/>
</dbReference>
<feature type="region of interest" description="Disordered" evidence="1">
    <location>
        <begin position="818"/>
        <end position="863"/>
    </location>
</feature>
<dbReference type="SMART" id="SM00854">
    <property type="entry name" value="PGA_cap"/>
    <property type="match status" value="1"/>
</dbReference>
<dbReference type="EnsemblBacteria" id="ABY35211">
    <property type="protein sequence ID" value="ABY35211"/>
    <property type="gene ID" value="Caur_1996"/>
</dbReference>
<evidence type="ECO:0000256" key="2">
    <source>
        <dbReference type="SAM" id="Phobius"/>
    </source>
</evidence>
<feature type="domain" description="Capsule synthesis protein CapA" evidence="4">
    <location>
        <begin position="45"/>
        <end position="281"/>
    </location>
</feature>
<evidence type="ECO:0000313" key="6">
    <source>
        <dbReference type="Proteomes" id="UP000002008"/>
    </source>
</evidence>
<dbReference type="PANTHER" id="PTHR33393">
    <property type="entry name" value="POLYGLUTAMINE SYNTHESIS ACCESSORY PROTEIN RV0574C-RELATED"/>
    <property type="match status" value="1"/>
</dbReference>
<dbReference type="EMBL" id="CP000909">
    <property type="protein sequence ID" value="ABY35211.1"/>
    <property type="molecule type" value="Genomic_DNA"/>
</dbReference>
<dbReference type="InParanoid" id="A9WEE9"/>
<dbReference type="AlphaFoldDB" id="A9WEE9"/>
<keyword evidence="3" id="KW-0732">Signal</keyword>
<dbReference type="PANTHER" id="PTHR33393:SF13">
    <property type="entry name" value="PGA BIOSYNTHESIS PROTEIN CAPA"/>
    <property type="match status" value="1"/>
</dbReference>
<dbReference type="STRING" id="324602.Caur_1996"/>
<proteinExistence type="predicted"/>
<evidence type="ECO:0000256" key="3">
    <source>
        <dbReference type="SAM" id="SignalP"/>
    </source>
</evidence>
<dbReference type="eggNOG" id="COG2843">
    <property type="taxonomic scope" value="Bacteria"/>
</dbReference>
<dbReference type="KEGG" id="cau:Caur_1996"/>
<keyword evidence="2" id="KW-0812">Transmembrane</keyword>
<dbReference type="Proteomes" id="UP000002008">
    <property type="component" value="Chromosome"/>
</dbReference>
<dbReference type="HOGENOM" id="CLU_331966_0_0_0"/>
<keyword evidence="2" id="KW-0472">Membrane</keyword>
<feature type="compositionally biased region" description="Polar residues" evidence="1">
    <location>
        <begin position="844"/>
        <end position="855"/>
    </location>
</feature>
<gene>
    <name evidence="5" type="ordered locus">Caur_1996</name>
</gene>
<feature type="signal peptide" evidence="3">
    <location>
        <begin position="1"/>
        <end position="23"/>
    </location>
</feature>
<dbReference type="Pfam" id="PF09587">
    <property type="entry name" value="PGA_cap"/>
    <property type="match status" value="1"/>
</dbReference>
<keyword evidence="6" id="KW-1185">Reference proteome</keyword>
<accession>A9WEE9</accession>
<keyword evidence="2" id="KW-1133">Transmembrane helix</keyword>
<feature type="compositionally biased region" description="Polar residues" evidence="1">
    <location>
        <begin position="676"/>
        <end position="700"/>
    </location>
</feature>
<feature type="transmembrane region" description="Helical" evidence="2">
    <location>
        <begin position="583"/>
        <end position="609"/>
    </location>
</feature>
<evidence type="ECO:0000256" key="1">
    <source>
        <dbReference type="SAM" id="MobiDB-lite"/>
    </source>
</evidence>
<dbReference type="InterPro" id="IPR052169">
    <property type="entry name" value="CW_Biosynth-Accessory"/>
</dbReference>
<evidence type="ECO:0000259" key="4">
    <source>
        <dbReference type="SMART" id="SM00854"/>
    </source>
</evidence>
<protein>
    <recommendedName>
        <fullName evidence="4">Capsule synthesis protein CapA domain-containing protein</fullName>
    </recommendedName>
</protein>